<gene>
    <name evidence="6" type="ORF">FOC81_21690</name>
</gene>
<evidence type="ECO:0000256" key="3">
    <source>
        <dbReference type="ARBA" id="ARBA00022741"/>
    </source>
</evidence>
<dbReference type="InterPro" id="IPR003593">
    <property type="entry name" value="AAA+_ATPase"/>
</dbReference>
<proteinExistence type="predicted"/>
<evidence type="ECO:0000256" key="1">
    <source>
        <dbReference type="ARBA" id="ARBA00022448"/>
    </source>
</evidence>
<keyword evidence="1" id="KW-0813">Transport</keyword>
<sequence length="239" mass="25369">MSLLEFLDVSRNFGGVQASDRVSFTVGADEIVGLIGPNGAGKTTLFSMASGFVPPSSGDIRFNGDRINGKDPARICAAGLARTFQIVKPFGDMTVLENAMIGAFLRHRAPAEAAEAAQAVLSRVGLAGREHQVARTLTLSGRKRLEVAKALATQPRLLLLDEVMAGLTPVETEEMVALILSLRGDGISVLVIEHNMKAIMQLSDRIVVIQQGRKIADGLPQEVANDPLVVRAYLGEAAA</sequence>
<dbReference type="GO" id="GO:0015192">
    <property type="term" value="F:L-phenylalanine transmembrane transporter activity"/>
    <property type="evidence" value="ECO:0007669"/>
    <property type="project" value="TreeGrafter"/>
</dbReference>
<dbReference type="GO" id="GO:0015188">
    <property type="term" value="F:L-isoleucine transmembrane transporter activity"/>
    <property type="evidence" value="ECO:0007669"/>
    <property type="project" value="TreeGrafter"/>
</dbReference>
<dbReference type="GO" id="GO:0042941">
    <property type="term" value="P:D-alanine transmembrane transport"/>
    <property type="evidence" value="ECO:0007669"/>
    <property type="project" value="TreeGrafter"/>
</dbReference>
<protein>
    <submittedName>
        <fullName evidence="6">ABC transporter ATP-binding protein</fullName>
    </submittedName>
</protein>
<dbReference type="PANTHER" id="PTHR45772">
    <property type="entry name" value="CONSERVED COMPONENT OF ABC TRANSPORTER FOR NATURAL AMINO ACIDS-RELATED"/>
    <property type="match status" value="1"/>
</dbReference>
<keyword evidence="2" id="KW-1003">Cell membrane</keyword>
<evidence type="ECO:0000259" key="5">
    <source>
        <dbReference type="PROSITE" id="PS50893"/>
    </source>
</evidence>
<dbReference type="EMBL" id="CP054569">
    <property type="protein sequence ID" value="QKQ49172.1"/>
    <property type="molecule type" value="Genomic_DNA"/>
</dbReference>
<dbReference type="GO" id="GO:0016887">
    <property type="term" value="F:ATP hydrolysis activity"/>
    <property type="evidence" value="ECO:0007669"/>
    <property type="project" value="InterPro"/>
</dbReference>
<dbReference type="InterPro" id="IPR027417">
    <property type="entry name" value="P-loop_NTPase"/>
</dbReference>
<dbReference type="SUPFAM" id="SSF52540">
    <property type="entry name" value="P-loop containing nucleoside triphosphate hydrolases"/>
    <property type="match status" value="1"/>
</dbReference>
<dbReference type="RefSeq" id="WP_174716905.1">
    <property type="nucleotide sequence ID" value="NZ_CP054569.1"/>
</dbReference>
<dbReference type="AlphaFoldDB" id="A0A6N0JPU2"/>
<dbReference type="Proteomes" id="UP000509782">
    <property type="component" value="Chromosome"/>
</dbReference>
<dbReference type="CDD" id="cd03219">
    <property type="entry name" value="ABC_Mj1267_LivG_branched"/>
    <property type="match status" value="1"/>
</dbReference>
<reference evidence="6 7" key="1">
    <citation type="submission" date="2020-05" db="EMBL/GenBank/DDBJ databases">
        <title>FDA dAtabase for Regulatory Grade micrObial Sequences (FDA-ARGOS): Supporting development and validation of Infectious Disease Dx tests.</title>
        <authorList>
            <person name="Sproer C."/>
            <person name="Gronow S."/>
            <person name="Severitt S."/>
            <person name="Schroder I."/>
            <person name="Tallon L."/>
            <person name="Sadzewicz L."/>
            <person name="Zhao X."/>
            <person name="Vavikolanu K."/>
            <person name="Mehta A."/>
            <person name="Aluvathingal J."/>
            <person name="Nadendla S."/>
            <person name="Myers T."/>
            <person name="Yan Y."/>
            <person name="Sichtig H."/>
        </authorList>
    </citation>
    <scope>NUCLEOTIDE SEQUENCE [LARGE SCALE GENOMIC DNA]</scope>
    <source>
        <strain evidence="6 7">FDAARGOS_787</strain>
    </source>
</reference>
<keyword evidence="3" id="KW-0547">Nucleotide-binding</keyword>
<keyword evidence="4 6" id="KW-0067">ATP-binding</keyword>
<dbReference type="InterPro" id="IPR051120">
    <property type="entry name" value="ABC_AA/LPS_Transport"/>
</dbReference>
<feature type="domain" description="ABC transporter" evidence="5">
    <location>
        <begin position="4"/>
        <end position="236"/>
    </location>
</feature>
<dbReference type="Gene3D" id="3.40.50.300">
    <property type="entry name" value="P-loop containing nucleotide triphosphate hydrolases"/>
    <property type="match status" value="1"/>
</dbReference>
<evidence type="ECO:0000256" key="2">
    <source>
        <dbReference type="ARBA" id="ARBA00022475"/>
    </source>
</evidence>
<dbReference type="PROSITE" id="PS50893">
    <property type="entry name" value="ABC_TRANSPORTER_2"/>
    <property type="match status" value="1"/>
</dbReference>
<dbReference type="GO" id="GO:1903805">
    <property type="term" value="P:L-valine import across plasma membrane"/>
    <property type="evidence" value="ECO:0007669"/>
    <property type="project" value="TreeGrafter"/>
</dbReference>
<evidence type="ECO:0000313" key="6">
    <source>
        <dbReference type="EMBL" id="QKQ49172.1"/>
    </source>
</evidence>
<dbReference type="SMART" id="SM00382">
    <property type="entry name" value="AAA"/>
    <property type="match status" value="1"/>
</dbReference>
<keyword evidence="2" id="KW-0472">Membrane</keyword>
<dbReference type="Pfam" id="PF12399">
    <property type="entry name" value="BCA_ABC_TP_C"/>
    <property type="match status" value="1"/>
</dbReference>
<dbReference type="GO" id="GO:0005886">
    <property type="term" value="C:plasma membrane"/>
    <property type="evidence" value="ECO:0007669"/>
    <property type="project" value="TreeGrafter"/>
</dbReference>
<organism evidence="6 7">
    <name type="scientific">Achromobacter denitrificans</name>
    <name type="common">Alcaligenes denitrificans</name>
    <dbReference type="NCBI Taxonomy" id="32002"/>
    <lineage>
        <taxon>Bacteria</taxon>
        <taxon>Pseudomonadati</taxon>
        <taxon>Pseudomonadota</taxon>
        <taxon>Betaproteobacteria</taxon>
        <taxon>Burkholderiales</taxon>
        <taxon>Alcaligenaceae</taxon>
        <taxon>Achromobacter</taxon>
    </lineage>
</organism>
<dbReference type="GO" id="GO:0005524">
    <property type="term" value="F:ATP binding"/>
    <property type="evidence" value="ECO:0007669"/>
    <property type="project" value="UniProtKB-KW"/>
</dbReference>
<dbReference type="InterPro" id="IPR032823">
    <property type="entry name" value="BCA_ABC_TP_C"/>
</dbReference>
<dbReference type="Pfam" id="PF00005">
    <property type="entry name" value="ABC_tran"/>
    <property type="match status" value="1"/>
</dbReference>
<evidence type="ECO:0000256" key="4">
    <source>
        <dbReference type="ARBA" id="ARBA00022840"/>
    </source>
</evidence>
<name>A0A6N0JPU2_ACHDE</name>
<dbReference type="GO" id="GO:1903806">
    <property type="term" value="P:L-isoleucine import across plasma membrane"/>
    <property type="evidence" value="ECO:0007669"/>
    <property type="project" value="TreeGrafter"/>
</dbReference>
<dbReference type="GO" id="GO:0015808">
    <property type="term" value="P:L-alanine transport"/>
    <property type="evidence" value="ECO:0007669"/>
    <property type="project" value="TreeGrafter"/>
</dbReference>
<accession>A0A6N0JPU2</accession>
<evidence type="ECO:0000313" key="7">
    <source>
        <dbReference type="Proteomes" id="UP000509782"/>
    </source>
</evidence>
<dbReference type="PANTHER" id="PTHR45772:SF7">
    <property type="entry name" value="AMINO ACID ABC TRANSPORTER ATP-BINDING PROTEIN"/>
    <property type="match status" value="1"/>
</dbReference>
<dbReference type="GO" id="GO:0005304">
    <property type="term" value="F:L-valine transmembrane transporter activity"/>
    <property type="evidence" value="ECO:0007669"/>
    <property type="project" value="TreeGrafter"/>
</dbReference>
<dbReference type="InterPro" id="IPR003439">
    <property type="entry name" value="ABC_transporter-like_ATP-bd"/>
</dbReference>